<proteinExistence type="predicted"/>
<evidence type="ECO:0000313" key="3">
    <source>
        <dbReference type="Proteomes" id="UP000682811"/>
    </source>
</evidence>
<keyword evidence="1" id="KW-1133">Transmembrane helix</keyword>
<keyword evidence="3" id="KW-1185">Reference proteome</keyword>
<organism evidence="2 3">
    <name type="scientific">Paenibacillus azoreducens</name>
    <dbReference type="NCBI Taxonomy" id="116718"/>
    <lineage>
        <taxon>Bacteria</taxon>
        <taxon>Bacillati</taxon>
        <taxon>Bacillota</taxon>
        <taxon>Bacilli</taxon>
        <taxon>Bacillales</taxon>
        <taxon>Paenibacillaceae</taxon>
        <taxon>Paenibacillus</taxon>
    </lineage>
</organism>
<protein>
    <submittedName>
        <fullName evidence="2">Uncharacterized protein</fullName>
    </submittedName>
</protein>
<dbReference type="RefSeq" id="WP_237100447.1">
    <property type="nucleotide sequence ID" value="NZ_AP025343.1"/>
</dbReference>
<name>A0A920CTU0_9BACL</name>
<feature type="transmembrane region" description="Helical" evidence="1">
    <location>
        <begin position="53"/>
        <end position="74"/>
    </location>
</feature>
<gene>
    <name evidence="2" type="ORF">J34TS1_34970</name>
</gene>
<evidence type="ECO:0000256" key="1">
    <source>
        <dbReference type="SAM" id="Phobius"/>
    </source>
</evidence>
<feature type="transmembrane region" description="Helical" evidence="1">
    <location>
        <begin position="86"/>
        <end position="109"/>
    </location>
</feature>
<dbReference type="Proteomes" id="UP000682811">
    <property type="component" value="Unassembled WGS sequence"/>
</dbReference>
<reference evidence="2 3" key="1">
    <citation type="submission" date="2021-03" db="EMBL/GenBank/DDBJ databases">
        <title>Antimicrobial resistance genes in bacteria isolated from Japanese honey, and their potential for conferring macrolide and lincosamide resistance in the American foulbrood pathogen Paenibacillus larvae.</title>
        <authorList>
            <person name="Okamoto M."/>
            <person name="Kumagai M."/>
            <person name="Kanamori H."/>
            <person name="Takamatsu D."/>
        </authorList>
    </citation>
    <scope>NUCLEOTIDE SEQUENCE [LARGE SCALE GENOMIC DNA]</scope>
    <source>
        <strain evidence="2 3">J34TS1</strain>
    </source>
</reference>
<comment type="caution">
    <text evidence="2">The sequence shown here is derived from an EMBL/GenBank/DDBJ whole genome shotgun (WGS) entry which is preliminary data.</text>
</comment>
<keyword evidence="1" id="KW-0472">Membrane</keyword>
<evidence type="ECO:0000313" key="2">
    <source>
        <dbReference type="EMBL" id="GIO48732.1"/>
    </source>
</evidence>
<feature type="transmembrane region" description="Helical" evidence="1">
    <location>
        <begin position="29"/>
        <end position="47"/>
    </location>
</feature>
<dbReference type="EMBL" id="BORT01000016">
    <property type="protein sequence ID" value="GIO48732.1"/>
    <property type="molecule type" value="Genomic_DNA"/>
</dbReference>
<accession>A0A920CTU0</accession>
<dbReference type="AlphaFoldDB" id="A0A920CTU0"/>
<keyword evidence="1" id="KW-0812">Transmembrane</keyword>
<sequence length="114" mass="12788">MRSFELLSTIFNILLLGWVILARNKPQRGLLIGSGVSIILELVHGLAEVMRWQMIPIYAMTLVPIVMFALRRFFKPKEVKKKASRIRAILIASLAVFYSVIAVALPIVLGARQA</sequence>
<feature type="transmembrane region" description="Helical" evidence="1">
    <location>
        <begin position="6"/>
        <end position="22"/>
    </location>
</feature>